<evidence type="ECO:0000313" key="2">
    <source>
        <dbReference type="Proteomes" id="UP000538929"/>
    </source>
</evidence>
<dbReference type="AlphaFoldDB" id="A0A7W3TFD1"/>
<keyword evidence="2" id="KW-1185">Reference proteome</keyword>
<dbReference type="EMBL" id="VKHT01000587">
    <property type="protein sequence ID" value="MBB0245732.1"/>
    <property type="molecule type" value="Genomic_DNA"/>
</dbReference>
<gene>
    <name evidence="1" type="ORF">FNQ90_16880</name>
</gene>
<name>A0A7W3TFD1_9ACTN</name>
<reference evidence="2" key="1">
    <citation type="submission" date="2019-10" db="EMBL/GenBank/DDBJ databases">
        <title>Streptomyces sp. nov., a novel actinobacterium isolated from alkaline environment.</title>
        <authorList>
            <person name="Golinska P."/>
        </authorList>
    </citation>
    <scope>NUCLEOTIDE SEQUENCE [LARGE SCALE GENOMIC DNA]</scope>
    <source>
        <strain evidence="2">DSM 42118</strain>
    </source>
</reference>
<feature type="non-terminal residue" evidence="1">
    <location>
        <position position="66"/>
    </location>
</feature>
<protein>
    <submittedName>
        <fullName evidence="1">Alkaline shock response membrane anchor protein AmaP</fullName>
    </submittedName>
</protein>
<comment type="caution">
    <text evidence="1">The sequence shown here is derived from an EMBL/GenBank/DDBJ whole genome shotgun (WGS) entry which is preliminary data.</text>
</comment>
<evidence type="ECO:0000313" key="1">
    <source>
        <dbReference type="EMBL" id="MBB0245732.1"/>
    </source>
</evidence>
<sequence>MRIVNRVLLALIGVLLVGAGAAVVAAALDLPARWGMSPPDGWSPRAPDDVLLTDADRTRWVGEGWW</sequence>
<dbReference type="Proteomes" id="UP000538929">
    <property type="component" value="Unassembled WGS sequence"/>
</dbReference>
<organism evidence="1 2">
    <name type="scientific">Streptomyces alkaliphilus</name>
    <dbReference type="NCBI Taxonomy" id="1472722"/>
    <lineage>
        <taxon>Bacteria</taxon>
        <taxon>Bacillati</taxon>
        <taxon>Actinomycetota</taxon>
        <taxon>Actinomycetes</taxon>
        <taxon>Kitasatosporales</taxon>
        <taxon>Streptomycetaceae</taxon>
        <taxon>Streptomyces</taxon>
    </lineage>
</organism>
<accession>A0A7W3TFD1</accession>
<proteinExistence type="predicted"/>